<feature type="compositionally biased region" description="Basic residues" evidence="6">
    <location>
        <begin position="78"/>
        <end position="93"/>
    </location>
</feature>
<accession>A0A8G0LQ43</accession>
<sequence length="620" mass="70581">MMESPLLNLEPDSIGCVNPGNSHSLETTDTPPSSASGSRTSISRVCDRCIRKKIKCDTQRPTCSRCSEHGHTCVYSYTRRRPGPARGFRRGRRSPKETLNHPDHDHQYTSAGPPSPAAEPSPPSPLANSNWYGYTEPLQPVSSGKSTGGSNDSISLSISVEEQSYLLEAYLDNIHEGIPLFIKSHFLSDCRNLVHSHDLILTIVVITAKLTGYAFTTATFDIDSCIDEILSAGSFEEEMFGNSPSIDQFRKSCLLAFYEFHQFPGRQAWMRIGKLTRMAMWTGLDRLEIIKAQYPSWRAMTERQLEEWRLIWWCIYRLDSYANLSSGTPYLIDETLAYTSLLQEIPGRTPIEDHHDSVHESFLLSSHHNSLWEAISIISSQSREISSFNFHIITTTLLRATARAIRVHSLQKQPEVHCLDDIERHLSAIRLSLPTNYLNTRRNAFSNETGPDHHARLVSLFHLNLVQFFLSIINCKRREQDDEWILRWQRVYEACQDLASISEQWNSSHNLRVDPAISMIIFAALIFLDVHKKSASALVWGSHSSIEHSERVLLMQLEQLASIWTLPRLLTLSLKSFRESVSGPLSFSHIQYILSHFEAPLHPRWLHFLSTTQPGLNECQ</sequence>
<name>A0A8G0LQ43_9HYPO</name>
<dbReference type="CDD" id="cd00067">
    <property type="entry name" value="GAL4"/>
    <property type="match status" value="1"/>
</dbReference>
<evidence type="ECO:0000313" key="9">
    <source>
        <dbReference type="Proteomes" id="UP000826661"/>
    </source>
</evidence>
<protein>
    <submittedName>
        <fullName evidence="8">Zn(2)-C6 fungal-type domain-containing protein</fullName>
    </submittedName>
</protein>
<feature type="region of interest" description="Disordered" evidence="6">
    <location>
        <begin position="77"/>
        <end position="130"/>
    </location>
</feature>
<keyword evidence="2" id="KW-0479">Metal-binding</keyword>
<evidence type="ECO:0000256" key="4">
    <source>
        <dbReference type="ARBA" id="ARBA00023163"/>
    </source>
</evidence>
<dbReference type="SMART" id="SM00066">
    <property type="entry name" value="GAL4"/>
    <property type="match status" value="1"/>
</dbReference>
<keyword evidence="5" id="KW-0539">Nucleus</keyword>
<evidence type="ECO:0000259" key="7">
    <source>
        <dbReference type="PROSITE" id="PS50048"/>
    </source>
</evidence>
<feature type="compositionally biased region" description="Basic and acidic residues" evidence="6">
    <location>
        <begin position="94"/>
        <end position="107"/>
    </location>
</feature>
<evidence type="ECO:0000256" key="3">
    <source>
        <dbReference type="ARBA" id="ARBA00023015"/>
    </source>
</evidence>
<evidence type="ECO:0000313" key="8">
    <source>
        <dbReference type="EMBL" id="QYT06403.1"/>
    </source>
</evidence>
<comment type="subcellular location">
    <subcellularLocation>
        <location evidence="1">Nucleus</location>
    </subcellularLocation>
</comment>
<dbReference type="InterPro" id="IPR001138">
    <property type="entry name" value="Zn2Cys6_DnaBD"/>
</dbReference>
<keyword evidence="3" id="KW-0805">Transcription regulation</keyword>
<evidence type="ECO:0000256" key="6">
    <source>
        <dbReference type="SAM" id="MobiDB-lite"/>
    </source>
</evidence>
<dbReference type="EMBL" id="CP075870">
    <property type="protein sequence ID" value="QYT06403.1"/>
    <property type="molecule type" value="Genomic_DNA"/>
</dbReference>
<dbReference type="PROSITE" id="PS50048">
    <property type="entry name" value="ZN2_CY6_FUNGAL_2"/>
    <property type="match status" value="1"/>
</dbReference>
<dbReference type="CDD" id="cd12148">
    <property type="entry name" value="fungal_TF_MHR"/>
    <property type="match status" value="1"/>
</dbReference>
<dbReference type="GO" id="GO:0000981">
    <property type="term" value="F:DNA-binding transcription factor activity, RNA polymerase II-specific"/>
    <property type="evidence" value="ECO:0007669"/>
    <property type="project" value="InterPro"/>
</dbReference>
<dbReference type="InterPro" id="IPR007219">
    <property type="entry name" value="XnlR_reg_dom"/>
</dbReference>
<feature type="domain" description="Zn(2)-C6 fungal-type" evidence="7">
    <location>
        <begin position="45"/>
        <end position="75"/>
    </location>
</feature>
<gene>
    <name evidence="8" type="ORF">H0G86_013257</name>
</gene>
<dbReference type="Gene3D" id="4.10.240.10">
    <property type="entry name" value="Zn(2)-C6 fungal-type DNA-binding domain"/>
    <property type="match status" value="1"/>
</dbReference>
<dbReference type="AlphaFoldDB" id="A0A8G0LQ43"/>
<keyword evidence="9" id="KW-1185">Reference proteome</keyword>
<dbReference type="GO" id="GO:0008270">
    <property type="term" value="F:zinc ion binding"/>
    <property type="evidence" value="ECO:0007669"/>
    <property type="project" value="InterPro"/>
</dbReference>
<evidence type="ECO:0000256" key="5">
    <source>
        <dbReference type="ARBA" id="ARBA00023242"/>
    </source>
</evidence>
<dbReference type="InterPro" id="IPR036864">
    <property type="entry name" value="Zn2-C6_fun-type_DNA-bd_sf"/>
</dbReference>
<dbReference type="SMART" id="SM00906">
    <property type="entry name" value="Fungal_trans"/>
    <property type="match status" value="1"/>
</dbReference>
<dbReference type="GO" id="GO:0003677">
    <property type="term" value="F:DNA binding"/>
    <property type="evidence" value="ECO:0007669"/>
    <property type="project" value="InterPro"/>
</dbReference>
<dbReference type="Pfam" id="PF04082">
    <property type="entry name" value="Fungal_trans"/>
    <property type="match status" value="1"/>
</dbReference>
<evidence type="ECO:0000256" key="1">
    <source>
        <dbReference type="ARBA" id="ARBA00004123"/>
    </source>
</evidence>
<keyword evidence="4" id="KW-0804">Transcription</keyword>
<proteinExistence type="predicted"/>
<dbReference type="Proteomes" id="UP000826661">
    <property type="component" value="Chromosome VII"/>
</dbReference>
<feature type="compositionally biased region" description="Pro residues" evidence="6">
    <location>
        <begin position="113"/>
        <end position="125"/>
    </location>
</feature>
<reference evidence="8 9" key="1">
    <citation type="journal article" date="2021" name="BMC Genomics">
        <title>Telomere-to-telomere genome assembly of asparaginase-producing Trichoderma simmonsii.</title>
        <authorList>
            <person name="Chung D."/>
            <person name="Kwon Y.M."/>
            <person name="Yang Y."/>
        </authorList>
    </citation>
    <scope>NUCLEOTIDE SEQUENCE [LARGE SCALE GENOMIC DNA]</scope>
    <source>
        <strain evidence="8 9">GH-Sj1</strain>
    </source>
</reference>
<dbReference type="InterPro" id="IPR050815">
    <property type="entry name" value="TF_fung"/>
</dbReference>
<dbReference type="Pfam" id="PF00172">
    <property type="entry name" value="Zn_clus"/>
    <property type="match status" value="1"/>
</dbReference>
<dbReference type="PANTHER" id="PTHR47338:SF10">
    <property type="entry name" value="TRANSCRIPTION FACTOR DOMAIN-CONTAINING PROTEIN-RELATED"/>
    <property type="match status" value="1"/>
</dbReference>
<dbReference type="SUPFAM" id="SSF57701">
    <property type="entry name" value="Zn2/Cys6 DNA-binding domain"/>
    <property type="match status" value="1"/>
</dbReference>
<evidence type="ECO:0000256" key="2">
    <source>
        <dbReference type="ARBA" id="ARBA00022723"/>
    </source>
</evidence>
<feature type="compositionally biased region" description="Polar residues" evidence="6">
    <location>
        <begin position="19"/>
        <end position="32"/>
    </location>
</feature>
<dbReference type="PANTHER" id="PTHR47338">
    <property type="entry name" value="ZN(II)2CYS6 TRANSCRIPTION FACTOR (EUROFUNG)-RELATED"/>
    <property type="match status" value="1"/>
</dbReference>
<dbReference type="GO" id="GO:0005634">
    <property type="term" value="C:nucleus"/>
    <property type="evidence" value="ECO:0007669"/>
    <property type="project" value="UniProtKB-SubCell"/>
</dbReference>
<dbReference type="GO" id="GO:0006351">
    <property type="term" value="P:DNA-templated transcription"/>
    <property type="evidence" value="ECO:0007669"/>
    <property type="project" value="InterPro"/>
</dbReference>
<feature type="region of interest" description="Disordered" evidence="6">
    <location>
        <begin position="1"/>
        <end position="41"/>
    </location>
</feature>
<organism evidence="8 9">
    <name type="scientific">Trichoderma simmonsii</name>
    <dbReference type="NCBI Taxonomy" id="1491479"/>
    <lineage>
        <taxon>Eukaryota</taxon>
        <taxon>Fungi</taxon>
        <taxon>Dikarya</taxon>
        <taxon>Ascomycota</taxon>
        <taxon>Pezizomycotina</taxon>
        <taxon>Sordariomycetes</taxon>
        <taxon>Hypocreomycetidae</taxon>
        <taxon>Hypocreales</taxon>
        <taxon>Hypocreaceae</taxon>
        <taxon>Trichoderma</taxon>
    </lineage>
</organism>